<sequence>MLVIVITGLPGSGKTIVSDVARELGLPVITMGDIIREEAQQSGIPSSTASVTLRLRGGTRFIAYKTLEKAPKTSVLVIDGARSIREIDAIEEVLATNVVLIYIVAPWRLRFERLLRRGRPDDPKTIEDFLMRDLRELKYGLGDLIARADYVLVNDEPINEFKEKAQKVLTHLVTQYGGHESGDSQDRLTL</sequence>
<evidence type="ECO:0000313" key="2">
    <source>
        <dbReference type="EMBL" id="GGI82995.1"/>
    </source>
</evidence>
<keyword evidence="4" id="KW-1185">Reference proteome</keyword>
<reference evidence="4" key="3">
    <citation type="submission" date="2022-09" db="EMBL/GenBank/DDBJ databases">
        <title>Complete genome sequence of Vulcanisaeta souniana.</title>
        <authorList>
            <person name="Kato S."/>
            <person name="Itoh T."/>
            <person name="Ohkuma M."/>
        </authorList>
    </citation>
    <scope>NUCLEOTIDE SEQUENCE [LARGE SCALE GENOMIC DNA]</scope>
    <source>
        <strain evidence="4">JCM 11219</strain>
    </source>
</reference>
<evidence type="ECO:0000313" key="1">
    <source>
        <dbReference type="EMBL" id="BDR92551.1"/>
    </source>
</evidence>
<dbReference type="Gene3D" id="3.40.50.300">
    <property type="entry name" value="P-loop containing nucleotide triphosphate hydrolases"/>
    <property type="match status" value="1"/>
</dbReference>
<reference evidence="1" key="4">
    <citation type="journal article" date="2023" name="Microbiol. Resour. Announc.">
        <title>Complete Genome Sequence of Vulcanisaeta souniana Strain IC-059, a Hyperthermophilic Archaeon Isolated from Hot Spring Water in Japan.</title>
        <authorList>
            <person name="Kato S."/>
            <person name="Itoh T."/>
            <person name="Wu L."/>
            <person name="Ma J."/>
            <person name="Ohkuma M."/>
        </authorList>
    </citation>
    <scope>NUCLEOTIDE SEQUENCE</scope>
    <source>
        <strain evidence="1">JCM 11219</strain>
    </source>
</reference>
<dbReference type="Pfam" id="PF13207">
    <property type="entry name" value="AAA_17"/>
    <property type="match status" value="1"/>
</dbReference>
<dbReference type="EMBL" id="BMNM01000009">
    <property type="protein sequence ID" value="GGI82995.1"/>
    <property type="molecule type" value="Genomic_DNA"/>
</dbReference>
<dbReference type="EMBL" id="AP026830">
    <property type="protein sequence ID" value="BDR92551.1"/>
    <property type="molecule type" value="Genomic_DNA"/>
</dbReference>
<reference evidence="2" key="2">
    <citation type="submission" date="2020-09" db="EMBL/GenBank/DDBJ databases">
        <authorList>
            <person name="Sun Q."/>
            <person name="Ohkuma M."/>
        </authorList>
    </citation>
    <scope>NUCLEOTIDE SEQUENCE</scope>
    <source>
        <strain evidence="2">JCM 11219</strain>
    </source>
</reference>
<name>A0A830E4U1_9CREN</name>
<dbReference type="GeneID" id="76207191"/>
<dbReference type="OrthoDB" id="85381at2157"/>
<evidence type="ECO:0000313" key="4">
    <source>
        <dbReference type="Proteomes" id="UP001060771"/>
    </source>
</evidence>
<dbReference type="Proteomes" id="UP000657075">
    <property type="component" value="Unassembled WGS sequence"/>
</dbReference>
<gene>
    <name evidence="2" type="ORF">GCM10007112_19720</name>
    <name evidence="1" type="ORF">Vsou_16440</name>
</gene>
<evidence type="ECO:0000313" key="3">
    <source>
        <dbReference type="Proteomes" id="UP000657075"/>
    </source>
</evidence>
<accession>A0A830E4U1</accession>
<dbReference type="RefSeq" id="WP_188603773.1">
    <property type="nucleotide sequence ID" value="NZ_AP026830.1"/>
</dbReference>
<dbReference type="PANTHER" id="PTHR41930">
    <property type="entry name" value="UPF0200 PROTEIN MJ1399"/>
    <property type="match status" value="1"/>
</dbReference>
<dbReference type="InterPro" id="IPR027417">
    <property type="entry name" value="P-loop_NTPase"/>
</dbReference>
<proteinExistence type="predicted"/>
<dbReference type="AlphaFoldDB" id="A0A830E4U1"/>
<reference evidence="2" key="1">
    <citation type="journal article" date="2014" name="Int. J. Syst. Evol. Microbiol.">
        <title>Complete genome sequence of Corynebacterium casei LMG S-19264T (=DSM 44701T), isolated from a smear-ripened cheese.</title>
        <authorList>
            <consortium name="US DOE Joint Genome Institute (JGI-PGF)"/>
            <person name="Walter F."/>
            <person name="Albersmeier A."/>
            <person name="Kalinowski J."/>
            <person name="Ruckert C."/>
        </authorList>
    </citation>
    <scope>NUCLEOTIDE SEQUENCE</scope>
    <source>
        <strain evidence="2">JCM 11219</strain>
    </source>
</reference>
<dbReference type="PANTHER" id="PTHR41930:SF1">
    <property type="entry name" value="DEPHOSPHO-COA KINASE"/>
    <property type="match status" value="1"/>
</dbReference>
<organism evidence="2 3">
    <name type="scientific">Vulcanisaeta souniana JCM 11219</name>
    <dbReference type="NCBI Taxonomy" id="1293586"/>
    <lineage>
        <taxon>Archaea</taxon>
        <taxon>Thermoproteota</taxon>
        <taxon>Thermoprotei</taxon>
        <taxon>Thermoproteales</taxon>
        <taxon>Thermoproteaceae</taxon>
        <taxon>Vulcanisaeta</taxon>
    </lineage>
</organism>
<dbReference type="SUPFAM" id="SSF52540">
    <property type="entry name" value="P-loop containing nucleoside triphosphate hydrolases"/>
    <property type="match status" value="1"/>
</dbReference>
<dbReference type="Proteomes" id="UP001060771">
    <property type="component" value="Chromosome"/>
</dbReference>
<protein>
    <submittedName>
        <fullName evidence="2">Uncharacterized protein</fullName>
    </submittedName>
</protein>